<evidence type="ECO:0008006" key="4">
    <source>
        <dbReference type="Google" id="ProtNLM"/>
    </source>
</evidence>
<dbReference type="EMBL" id="LGGX01000011">
    <property type="protein sequence ID" value="KUK86853.1"/>
    <property type="molecule type" value="Genomic_DNA"/>
</dbReference>
<evidence type="ECO:0000256" key="1">
    <source>
        <dbReference type="SAM" id="SignalP"/>
    </source>
</evidence>
<dbReference type="AlphaFoldDB" id="A0A101I180"/>
<reference evidence="3" key="1">
    <citation type="journal article" date="2015" name="MBio">
        <title>Genome-Resolved Metagenomic Analysis Reveals Roles for Candidate Phyla and Other Microbial Community Members in Biogeochemical Transformations in Oil Reservoirs.</title>
        <authorList>
            <person name="Hu P."/>
            <person name="Tom L."/>
            <person name="Singh A."/>
            <person name="Thomas B.C."/>
            <person name="Baker B.J."/>
            <person name="Piceno Y.M."/>
            <person name="Andersen G.L."/>
            <person name="Banfield J.F."/>
        </authorList>
    </citation>
    <scope>NUCLEOTIDE SEQUENCE [LARGE SCALE GENOMIC DNA]</scope>
</reference>
<dbReference type="Proteomes" id="UP000053467">
    <property type="component" value="Unassembled WGS sequence"/>
</dbReference>
<organism evidence="2 3">
    <name type="scientific">candidate division TA06 bacterium 34_109</name>
    <dbReference type="NCBI Taxonomy" id="1635277"/>
    <lineage>
        <taxon>Bacteria</taxon>
        <taxon>Bacteria division TA06</taxon>
    </lineage>
</organism>
<feature type="signal peptide" evidence="1">
    <location>
        <begin position="1"/>
        <end position="21"/>
    </location>
</feature>
<protein>
    <recommendedName>
        <fullName evidence="4">Outer membrane protein beta-barrel domain-containing protein</fullName>
    </recommendedName>
</protein>
<keyword evidence="1" id="KW-0732">Signal</keyword>
<gene>
    <name evidence="2" type="ORF">XE03_1216</name>
</gene>
<feature type="chain" id="PRO_5007097082" description="Outer membrane protein beta-barrel domain-containing protein" evidence="1">
    <location>
        <begin position="22"/>
        <end position="181"/>
    </location>
</feature>
<evidence type="ECO:0000313" key="2">
    <source>
        <dbReference type="EMBL" id="KUK86853.1"/>
    </source>
</evidence>
<proteinExistence type="predicted"/>
<accession>A0A101I180</accession>
<comment type="caution">
    <text evidence="2">The sequence shown here is derived from an EMBL/GenBank/DDBJ whole genome shotgun (WGS) entry which is preliminary data.</text>
</comment>
<name>A0A101I180_UNCT6</name>
<sequence>MKKIRILFLAVFLFCSIFAKGKDAGNVLHFDFVFSKPANTTSYIGTFGLSYGLDIKKIFEVENLSLRPKIGISLGAGIVKEKVGIINVESNCLYSLIIPDLSFYYHLRELKETVKQGIVFYFGGGILMPIKIVSYSDDRIPDVFNNDFPFPSLKLGLILKEKYDFQMNLSAPSSLSFGFIF</sequence>
<evidence type="ECO:0000313" key="3">
    <source>
        <dbReference type="Proteomes" id="UP000053467"/>
    </source>
</evidence>